<dbReference type="InterPro" id="IPR038670">
    <property type="entry name" value="HslJ-like_sf"/>
</dbReference>
<feature type="domain" description="DUF306" evidence="2">
    <location>
        <begin position="27"/>
        <end position="112"/>
    </location>
</feature>
<dbReference type="EMBL" id="DXAQ01000011">
    <property type="protein sequence ID" value="HIZ88436.1"/>
    <property type="molecule type" value="Genomic_DNA"/>
</dbReference>
<reference evidence="3" key="2">
    <citation type="submission" date="2021-04" db="EMBL/GenBank/DDBJ databases">
        <authorList>
            <person name="Gilroy R."/>
        </authorList>
    </citation>
    <scope>NUCLEOTIDE SEQUENCE</scope>
    <source>
        <strain evidence="3">ChiW4-1371</strain>
    </source>
</reference>
<keyword evidence="1" id="KW-0732">Signal</keyword>
<evidence type="ECO:0000259" key="2">
    <source>
        <dbReference type="Pfam" id="PF03724"/>
    </source>
</evidence>
<organism evidence="3 4">
    <name type="scientific">Candidatus Mucispirillum faecigallinarum</name>
    <dbReference type="NCBI Taxonomy" id="2838699"/>
    <lineage>
        <taxon>Bacteria</taxon>
        <taxon>Pseudomonadati</taxon>
        <taxon>Deferribacterota</taxon>
        <taxon>Deferribacteres</taxon>
        <taxon>Deferribacterales</taxon>
        <taxon>Mucispirillaceae</taxon>
        <taxon>Mucispirillum</taxon>
    </lineage>
</organism>
<comment type="caution">
    <text evidence="3">The sequence shown here is derived from an EMBL/GenBank/DDBJ whole genome shotgun (WGS) entry which is preliminary data.</text>
</comment>
<proteinExistence type="predicted"/>
<dbReference type="AlphaFoldDB" id="A0A9D2GSZ3"/>
<evidence type="ECO:0000256" key="1">
    <source>
        <dbReference type="SAM" id="SignalP"/>
    </source>
</evidence>
<sequence length="122" mass="14074">MKHLKLLIIALIILPSFAFAAPKDVLSGKEFTAEKYPSIMIGFRNGGVYGYALVNTYMGTYEIKDNNKIRLSYMAYTKMDGTDEQNDGEYEYFNYLREAKTYSYDSKTGVLMIDKLKFNQKK</sequence>
<dbReference type="Pfam" id="PF03724">
    <property type="entry name" value="META"/>
    <property type="match status" value="1"/>
</dbReference>
<name>A0A9D2GSZ3_9BACT</name>
<evidence type="ECO:0000313" key="4">
    <source>
        <dbReference type="Proteomes" id="UP000824176"/>
    </source>
</evidence>
<reference evidence="3" key="1">
    <citation type="journal article" date="2021" name="PeerJ">
        <title>Extensive microbial diversity within the chicken gut microbiome revealed by metagenomics and culture.</title>
        <authorList>
            <person name="Gilroy R."/>
            <person name="Ravi A."/>
            <person name="Getino M."/>
            <person name="Pursley I."/>
            <person name="Horton D.L."/>
            <person name="Alikhan N.F."/>
            <person name="Baker D."/>
            <person name="Gharbi K."/>
            <person name="Hall N."/>
            <person name="Watson M."/>
            <person name="Adriaenssens E.M."/>
            <person name="Foster-Nyarko E."/>
            <person name="Jarju S."/>
            <person name="Secka A."/>
            <person name="Antonio M."/>
            <person name="Oren A."/>
            <person name="Chaudhuri R.R."/>
            <person name="La Ragione R."/>
            <person name="Hildebrand F."/>
            <person name="Pallen M.J."/>
        </authorList>
    </citation>
    <scope>NUCLEOTIDE SEQUENCE</scope>
    <source>
        <strain evidence="3">ChiW4-1371</strain>
    </source>
</reference>
<dbReference type="Proteomes" id="UP000824176">
    <property type="component" value="Unassembled WGS sequence"/>
</dbReference>
<accession>A0A9D2GSZ3</accession>
<evidence type="ECO:0000313" key="3">
    <source>
        <dbReference type="EMBL" id="HIZ88436.1"/>
    </source>
</evidence>
<feature type="signal peptide" evidence="1">
    <location>
        <begin position="1"/>
        <end position="20"/>
    </location>
</feature>
<dbReference type="InterPro" id="IPR005184">
    <property type="entry name" value="DUF306_Meta_HslJ"/>
</dbReference>
<gene>
    <name evidence="3" type="ORF">H9804_00695</name>
</gene>
<protein>
    <submittedName>
        <fullName evidence="3">META domain-containing protein</fullName>
    </submittedName>
</protein>
<dbReference type="Gene3D" id="2.40.128.270">
    <property type="match status" value="1"/>
</dbReference>
<feature type="chain" id="PRO_5039226367" evidence="1">
    <location>
        <begin position="21"/>
        <end position="122"/>
    </location>
</feature>